<sequence length="883" mass="101401">MEPSPEPSEHKEEEDEEWEVESYDEPDEFELLEPIEKLDYEQELSSAPFQVEHHGVLQNGLTYYVKKNSIPKDIILVNLIVKAGAVCEEENERGVAHIIEHLVLEGYGYTNSDATEYLKAFKHQCGAHQQAKTYWDHTSYNFSVTNTEDLRKALALTAAISRELVVTSDELEKEKLIVIDELWHGSQIVEKQHSRIFSAQLYQGTKYAEPLGGTEKNIRDLSVDIVKGFYLKWYVPNNMAVIVVGDVTETQSIIGLIRTYFERQPRGAPQHLEFPLLKQCEPRLTTHVNSEILKIARLRVHGIEENELSEGRVYWLRIAGAEYRNRLDHSSEELQNNYTRHFNYRECDLCPKLQAQLIVALTKSINLEKMKSFCELQCKASNLSVIILQSKNFVTQEDMKGSLQKITDLEKEGSLAQWSDEEVEGSNNLILEMEPESGKTVERVEHSDIGAVELILSNGMQVTYQCTKDDEEVRLSGFSYGGLSELAKEDLLSCLFSCEIGQNVLCKSFERFFTARDKVGFNVVVDEYKRAFSANFVDSSYIKLALQIVYFLFTSDLEPEEEDLQAVVDDLRERLSPRHQRLQDILVNTAKEINSGGSCIYKPLKAEDLSQVDTSKAWNYFKNCFRDPSSFRVIMVGKFDSASVDSLLSRYLGGIPRPSMPIMEFQRGKLTPAPFHFPPAVTMRKVPMAMDSGNGAYICISFPLYLERETLDEDRCFLNILRSLMRIKVMHILRHQKRMVYFIEVCSFNPHDQWSSSDSMSPGMLYFLIHIGNMNETEKVVETVVQAMTELQADGPLEHQIQTALDSVPTKEEEERNTLKYIFMQWVVWSMYYVGGLSHSYQTLRELKANAPTRFNADFIKSLLKRFLPWPCSSQYTVFYLTC</sequence>
<dbReference type="InterPro" id="IPR011765">
    <property type="entry name" value="Pept_M16_N"/>
</dbReference>
<name>A0ABQ7W5W7_SOLTU</name>
<evidence type="ECO:0000256" key="4">
    <source>
        <dbReference type="ARBA" id="ARBA00022833"/>
    </source>
</evidence>
<dbReference type="SUPFAM" id="SSF63411">
    <property type="entry name" value="LuxS/MPP-like metallohydrolase"/>
    <property type="match status" value="2"/>
</dbReference>
<evidence type="ECO:0000256" key="3">
    <source>
        <dbReference type="ARBA" id="ARBA00022801"/>
    </source>
</evidence>
<evidence type="ECO:0000256" key="6">
    <source>
        <dbReference type="SAM" id="MobiDB-lite"/>
    </source>
</evidence>
<evidence type="ECO:0000259" key="8">
    <source>
        <dbReference type="Pfam" id="PF05193"/>
    </source>
</evidence>
<evidence type="ECO:0000259" key="7">
    <source>
        <dbReference type="Pfam" id="PF00675"/>
    </source>
</evidence>
<comment type="similarity">
    <text evidence="1">Belongs to the peptidase M16 family.</text>
</comment>
<feature type="domain" description="Peptidase M16 C-terminal" evidence="8">
    <location>
        <begin position="619"/>
        <end position="804"/>
    </location>
</feature>
<keyword evidence="4" id="KW-0862">Zinc</keyword>
<dbReference type="PANTHER" id="PTHR43690:SF34">
    <property type="entry name" value="ZINC PROTEASE PQQL-LIKE"/>
    <property type="match status" value="1"/>
</dbReference>
<evidence type="ECO:0000313" key="10">
    <source>
        <dbReference type="Proteomes" id="UP000826656"/>
    </source>
</evidence>
<dbReference type="PANTHER" id="PTHR43690">
    <property type="entry name" value="NARDILYSIN"/>
    <property type="match status" value="1"/>
</dbReference>
<feature type="compositionally biased region" description="Acidic residues" evidence="6">
    <location>
        <begin position="12"/>
        <end position="26"/>
    </location>
</feature>
<organism evidence="9 10">
    <name type="scientific">Solanum tuberosum</name>
    <name type="common">Potato</name>
    <dbReference type="NCBI Taxonomy" id="4113"/>
    <lineage>
        <taxon>Eukaryota</taxon>
        <taxon>Viridiplantae</taxon>
        <taxon>Streptophyta</taxon>
        <taxon>Embryophyta</taxon>
        <taxon>Tracheophyta</taxon>
        <taxon>Spermatophyta</taxon>
        <taxon>Magnoliopsida</taxon>
        <taxon>eudicotyledons</taxon>
        <taxon>Gunneridae</taxon>
        <taxon>Pentapetalae</taxon>
        <taxon>asterids</taxon>
        <taxon>lamiids</taxon>
        <taxon>Solanales</taxon>
        <taxon>Solanaceae</taxon>
        <taxon>Solanoideae</taxon>
        <taxon>Solaneae</taxon>
        <taxon>Solanum</taxon>
    </lineage>
</organism>
<protein>
    <submittedName>
        <fullName evidence="9">Uncharacterized protein</fullName>
    </submittedName>
</protein>
<dbReference type="EMBL" id="JAIVGD010000005">
    <property type="protein sequence ID" value="KAH0775232.1"/>
    <property type="molecule type" value="Genomic_DNA"/>
</dbReference>
<evidence type="ECO:0000313" key="9">
    <source>
        <dbReference type="EMBL" id="KAH0775232.1"/>
    </source>
</evidence>
<proteinExistence type="inferred from homology"/>
<keyword evidence="10" id="KW-1185">Reference proteome</keyword>
<evidence type="ECO:0000256" key="2">
    <source>
        <dbReference type="ARBA" id="ARBA00022670"/>
    </source>
</evidence>
<dbReference type="Gene3D" id="3.30.830.10">
    <property type="entry name" value="Metalloenzyme, LuxS/M16 peptidase-like"/>
    <property type="match status" value="2"/>
</dbReference>
<dbReference type="InterPro" id="IPR050626">
    <property type="entry name" value="Peptidase_M16"/>
</dbReference>
<comment type="caution">
    <text evidence="9">The sequence shown here is derived from an EMBL/GenBank/DDBJ whole genome shotgun (WGS) entry which is preliminary data.</text>
</comment>
<keyword evidence="5" id="KW-0482">Metalloprotease</keyword>
<feature type="region of interest" description="Disordered" evidence="6">
    <location>
        <begin position="1"/>
        <end position="26"/>
    </location>
</feature>
<reference evidence="9 10" key="1">
    <citation type="journal article" date="2021" name="bioRxiv">
        <title>Chromosome-scale and haplotype-resolved genome assembly of a tetraploid potato cultivar.</title>
        <authorList>
            <person name="Sun H."/>
            <person name="Jiao W.-B."/>
            <person name="Krause K."/>
            <person name="Campoy J.A."/>
            <person name="Goel M."/>
            <person name="Folz-Donahue K."/>
            <person name="Kukat C."/>
            <person name="Huettel B."/>
            <person name="Schneeberger K."/>
        </authorList>
    </citation>
    <scope>NUCLEOTIDE SEQUENCE [LARGE SCALE GENOMIC DNA]</scope>
    <source>
        <strain evidence="9">SolTubOtavaFocal</strain>
        <tissue evidence="9">Leaves</tissue>
    </source>
</reference>
<dbReference type="InterPro" id="IPR011249">
    <property type="entry name" value="Metalloenz_LuxS/M16"/>
</dbReference>
<dbReference type="Proteomes" id="UP000826656">
    <property type="component" value="Unassembled WGS sequence"/>
</dbReference>
<gene>
    <name evidence="9" type="ORF">KY290_012369</name>
</gene>
<dbReference type="Pfam" id="PF00675">
    <property type="entry name" value="Peptidase_M16"/>
    <property type="match status" value="1"/>
</dbReference>
<feature type="domain" description="Peptidase M16 N-terminal" evidence="7">
    <location>
        <begin position="67"/>
        <end position="214"/>
    </location>
</feature>
<evidence type="ECO:0000256" key="5">
    <source>
        <dbReference type="ARBA" id="ARBA00023049"/>
    </source>
</evidence>
<dbReference type="InterPro" id="IPR007863">
    <property type="entry name" value="Peptidase_M16_C"/>
</dbReference>
<keyword evidence="2" id="KW-0645">Protease</keyword>
<evidence type="ECO:0000256" key="1">
    <source>
        <dbReference type="ARBA" id="ARBA00007261"/>
    </source>
</evidence>
<feature type="domain" description="Peptidase M16 C-terminal" evidence="8">
    <location>
        <begin position="221"/>
        <end position="276"/>
    </location>
</feature>
<accession>A0ABQ7W5W7</accession>
<dbReference type="Pfam" id="PF05193">
    <property type="entry name" value="Peptidase_M16_C"/>
    <property type="match status" value="2"/>
</dbReference>
<keyword evidence="3" id="KW-0378">Hydrolase</keyword>